<organism evidence="2 3">
    <name type="scientific">Flavobacterium glycines</name>
    <dbReference type="NCBI Taxonomy" id="551990"/>
    <lineage>
        <taxon>Bacteria</taxon>
        <taxon>Pseudomonadati</taxon>
        <taxon>Bacteroidota</taxon>
        <taxon>Flavobacteriia</taxon>
        <taxon>Flavobacteriales</taxon>
        <taxon>Flavobacteriaceae</taxon>
        <taxon>Flavobacterium</taxon>
    </lineage>
</organism>
<sequence>MLFCLFFEVMRKKIGIGILVMTLLFMAVYFYVYKDHRNISTEEESYTMDVKTLFSAYQNNETAADSKYLNKTIVVNGAVSMVSIETQSVVLDEKLFAVFSTKLVSGIRIKSNLKIKGRLIGYDSLLEQIKMDQCVILN</sequence>
<evidence type="ECO:0000313" key="3">
    <source>
        <dbReference type="Proteomes" id="UP000182367"/>
    </source>
</evidence>
<keyword evidence="1" id="KW-0812">Transmembrane</keyword>
<protein>
    <submittedName>
        <fullName evidence="2">tRNA_anti-like</fullName>
    </submittedName>
</protein>
<keyword evidence="1" id="KW-0472">Membrane</keyword>
<dbReference type="Proteomes" id="UP000182367">
    <property type="component" value="Unassembled WGS sequence"/>
</dbReference>
<gene>
    <name evidence="2" type="ORF">SAMN05192550_3160</name>
</gene>
<comment type="caution">
    <text evidence="2">The sequence shown here is derived from an EMBL/GenBank/DDBJ whole genome shotgun (WGS) entry which is preliminary data.</text>
</comment>
<dbReference type="InterPro" id="IPR024422">
    <property type="entry name" value="Protein_unknown_function_OB"/>
</dbReference>
<accession>A0A1G8YFI6</accession>
<dbReference type="EMBL" id="FNEO01000010">
    <property type="protein sequence ID" value="SDK00995.1"/>
    <property type="molecule type" value="Genomic_DNA"/>
</dbReference>
<keyword evidence="3" id="KW-1185">Reference proteome</keyword>
<evidence type="ECO:0000256" key="1">
    <source>
        <dbReference type="SAM" id="Phobius"/>
    </source>
</evidence>
<dbReference type="Pfam" id="PF12869">
    <property type="entry name" value="tRNA_anti-like"/>
    <property type="match status" value="1"/>
</dbReference>
<feature type="transmembrane region" description="Helical" evidence="1">
    <location>
        <begin position="14"/>
        <end position="32"/>
    </location>
</feature>
<proteinExistence type="predicted"/>
<name>A0A1G8YFI6_9FLAO</name>
<keyword evidence="1" id="KW-1133">Transmembrane helix</keyword>
<reference evidence="2 3" key="1">
    <citation type="submission" date="2016-10" db="EMBL/GenBank/DDBJ databases">
        <authorList>
            <person name="Varghese N."/>
            <person name="Submissions S."/>
        </authorList>
    </citation>
    <scope>NUCLEOTIDE SEQUENCE [LARGE SCALE GENOMIC DNA]</scope>
    <source>
        <strain evidence="2 3">Gm-149</strain>
    </source>
</reference>
<evidence type="ECO:0000313" key="2">
    <source>
        <dbReference type="EMBL" id="SDK00995.1"/>
    </source>
</evidence>